<dbReference type="GO" id="GO:0008080">
    <property type="term" value="F:N-acetyltransferase activity"/>
    <property type="evidence" value="ECO:0007669"/>
    <property type="project" value="InterPro"/>
</dbReference>
<sequence length="158" mass="18903">MNTHVRWMIRRDMPEVLEIERTSFEFAWTEYDFINRLKERNVIGIVAESQMAPGKRDRVVGFMIYELQRNHLHLLKFAVHPDYRRRGVGHQLVTKLTRKLASRRSHVLTEVRETNLDAQRFFRSKGFRAISVLRDFYDDAEEDAYLMQFRARQTEAVG</sequence>
<dbReference type="EMBL" id="SJPF01000005">
    <property type="protein sequence ID" value="TWT30685.1"/>
    <property type="molecule type" value="Genomic_DNA"/>
</dbReference>
<keyword evidence="2" id="KW-0963">Cytoplasm</keyword>
<evidence type="ECO:0000256" key="3">
    <source>
        <dbReference type="ARBA" id="ARBA00022679"/>
    </source>
</evidence>
<dbReference type="Pfam" id="PF00583">
    <property type="entry name" value="Acetyltransf_1"/>
    <property type="match status" value="1"/>
</dbReference>
<evidence type="ECO:0000313" key="7">
    <source>
        <dbReference type="Proteomes" id="UP000318878"/>
    </source>
</evidence>
<reference evidence="6 7" key="1">
    <citation type="submission" date="2019-02" db="EMBL/GenBank/DDBJ databases">
        <title>Deep-cultivation of Planctomycetes and their phenomic and genomic characterization uncovers novel biology.</title>
        <authorList>
            <person name="Wiegand S."/>
            <person name="Jogler M."/>
            <person name="Boedeker C."/>
            <person name="Pinto D."/>
            <person name="Vollmers J."/>
            <person name="Rivas-Marin E."/>
            <person name="Kohn T."/>
            <person name="Peeters S.H."/>
            <person name="Heuer A."/>
            <person name="Rast P."/>
            <person name="Oberbeckmann S."/>
            <person name="Bunk B."/>
            <person name="Jeske O."/>
            <person name="Meyerdierks A."/>
            <person name="Storesund J.E."/>
            <person name="Kallscheuer N."/>
            <person name="Luecker S."/>
            <person name="Lage O.M."/>
            <person name="Pohl T."/>
            <person name="Merkel B.J."/>
            <person name="Hornburger P."/>
            <person name="Mueller R.-W."/>
            <person name="Bruemmer F."/>
            <person name="Labrenz M."/>
            <person name="Spormann A.M."/>
            <person name="Op Den Camp H."/>
            <person name="Overmann J."/>
            <person name="Amann R."/>
            <person name="Jetten M.S.M."/>
            <person name="Mascher T."/>
            <person name="Medema M.H."/>
            <person name="Devos D.P."/>
            <person name="Kaster A.-K."/>
            <person name="Ovreas L."/>
            <person name="Rohde M."/>
            <person name="Galperin M.Y."/>
            <person name="Jogler C."/>
        </authorList>
    </citation>
    <scope>NUCLEOTIDE SEQUENCE [LARGE SCALE GENOMIC DNA]</scope>
    <source>
        <strain evidence="6 7">Enr8</strain>
    </source>
</reference>
<evidence type="ECO:0000313" key="6">
    <source>
        <dbReference type="EMBL" id="TWT30685.1"/>
    </source>
</evidence>
<protein>
    <submittedName>
        <fullName evidence="6">Ribosomal-protein-alanine N-acetyltransferase</fullName>
    </submittedName>
</protein>
<accession>A0A5C5UYY3</accession>
<organism evidence="6 7">
    <name type="scientific">Blastopirellula retiformator</name>
    <dbReference type="NCBI Taxonomy" id="2527970"/>
    <lineage>
        <taxon>Bacteria</taxon>
        <taxon>Pseudomonadati</taxon>
        <taxon>Planctomycetota</taxon>
        <taxon>Planctomycetia</taxon>
        <taxon>Pirellulales</taxon>
        <taxon>Pirellulaceae</taxon>
        <taxon>Blastopirellula</taxon>
    </lineage>
</organism>
<proteinExistence type="inferred from homology"/>
<keyword evidence="3 6" id="KW-0808">Transferase</keyword>
<name>A0A5C5UYY3_9BACT</name>
<dbReference type="SUPFAM" id="SSF55729">
    <property type="entry name" value="Acyl-CoA N-acyltransferases (Nat)"/>
    <property type="match status" value="1"/>
</dbReference>
<dbReference type="RefSeq" id="WP_246120184.1">
    <property type="nucleotide sequence ID" value="NZ_SJPF01000005.1"/>
</dbReference>
<gene>
    <name evidence="6" type="ORF">Enr8_42080</name>
</gene>
<evidence type="ECO:0000259" key="5">
    <source>
        <dbReference type="PROSITE" id="PS51186"/>
    </source>
</evidence>
<evidence type="ECO:0000256" key="2">
    <source>
        <dbReference type="ARBA" id="ARBA00022490"/>
    </source>
</evidence>
<keyword evidence="4" id="KW-0012">Acyltransferase</keyword>
<dbReference type="NCBIfam" id="TIGR01575">
    <property type="entry name" value="rimI"/>
    <property type="match status" value="1"/>
</dbReference>
<dbReference type="InterPro" id="IPR050680">
    <property type="entry name" value="YpeA/RimI_acetyltransf"/>
</dbReference>
<feature type="domain" description="N-acetyltransferase" evidence="5">
    <location>
        <begin position="3"/>
        <end position="152"/>
    </location>
</feature>
<dbReference type="InterPro" id="IPR006464">
    <property type="entry name" value="AcTrfase_RimI/Ard1"/>
</dbReference>
<dbReference type="PANTHER" id="PTHR43420:SF12">
    <property type="entry name" value="N-ACETYLTRANSFERASE DOMAIN-CONTAINING PROTEIN"/>
    <property type="match status" value="1"/>
</dbReference>
<dbReference type="InterPro" id="IPR000182">
    <property type="entry name" value="GNAT_dom"/>
</dbReference>
<dbReference type="Proteomes" id="UP000318878">
    <property type="component" value="Unassembled WGS sequence"/>
</dbReference>
<dbReference type="PROSITE" id="PS51186">
    <property type="entry name" value="GNAT"/>
    <property type="match status" value="1"/>
</dbReference>
<dbReference type="PANTHER" id="PTHR43420">
    <property type="entry name" value="ACETYLTRANSFERASE"/>
    <property type="match status" value="1"/>
</dbReference>
<dbReference type="InterPro" id="IPR016181">
    <property type="entry name" value="Acyl_CoA_acyltransferase"/>
</dbReference>
<dbReference type="AlphaFoldDB" id="A0A5C5UYY3"/>
<comment type="caution">
    <text evidence="6">The sequence shown here is derived from an EMBL/GenBank/DDBJ whole genome shotgun (WGS) entry which is preliminary data.</text>
</comment>
<dbReference type="Gene3D" id="3.40.630.30">
    <property type="match status" value="1"/>
</dbReference>
<keyword evidence="7" id="KW-1185">Reference proteome</keyword>
<comment type="similarity">
    <text evidence="1">Belongs to the acetyltransferase family. RimI subfamily.</text>
</comment>
<evidence type="ECO:0000256" key="1">
    <source>
        <dbReference type="ARBA" id="ARBA00005395"/>
    </source>
</evidence>
<evidence type="ECO:0000256" key="4">
    <source>
        <dbReference type="ARBA" id="ARBA00023315"/>
    </source>
</evidence>
<dbReference type="CDD" id="cd04301">
    <property type="entry name" value="NAT_SF"/>
    <property type="match status" value="1"/>
</dbReference>